<feature type="chain" id="PRO_5045198034" evidence="2">
    <location>
        <begin position="31"/>
        <end position="124"/>
    </location>
</feature>
<dbReference type="Proteomes" id="UP000604341">
    <property type="component" value="Unassembled WGS sequence"/>
</dbReference>
<evidence type="ECO:0000256" key="2">
    <source>
        <dbReference type="SAM" id="SignalP"/>
    </source>
</evidence>
<feature type="transmembrane region" description="Helical" evidence="1">
    <location>
        <begin position="71"/>
        <end position="91"/>
    </location>
</feature>
<keyword evidence="4" id="KW-1185">Reference proteome</keyword>
<dbReference type="EMBL" id="BMPE01000001">
    <property type="protein sequence ID" value="GGK93638.1"/>
    <property type="molecule type" value="Genomic_DNA"/>
</dbReference>
<accession>A0ABQ2FFL3</accession>
<keyword evidence="2" id="KW-0732">Signal</keyword>
<feature type="signal peptide" evidence="2">
    <location>
        <begin position="1"/>
        <end position="30"/>
    </location>
</feature>
<keyword evidence="1" id="KW-0472">Membrane</keyword>
<comment type="caution">
    <text evidence="3">The sequence shown here is derived from an EMBL/GenBank/DDBJ whole genome shotgun (WGS) entry which is preliminary data.</text>
</comment>
<evidence type="ECO:0000256" key="1">
    <source>
        <dbReference type="SAM" id="Phobius"/>
    </source>
</evidence>
<name>A0ABQ2FFL3_9DEIO</name>
<dbReference type="RefSeq" id="WP_189067818.1">
    <property type="nucleotide sequence ID" value="NZ_BMPE01000001.1"/>
</dbReference>
<evidence type="ECO:0000313" key="4">
    <source>
        <dbReference type="Proteomes" id="UP000604341"/>
    </source>
</evidence>
<proteinExistence type="predicted"/>
<feature type="transmembrane region" description="Helical" evidence="1">
    <location>
        <begin position="43"/>
        <end position="64"/>
    </location>
</feature>
<keyword evidence="1" id="KW-0812">Transmembrane</keyword>
<evidence type="ECO:0000313" key="3">
    <source>
        <dbReference type="EMBL" id="GGK93638.1"/>
    </source>
</evidence>
<feature type="transmembrane region" description="Helical" evidence="1">
    <location>
        <begin position="97"/>
        <end position="118"/>
    </location>
</feature>
<reference evidence="4" key="1">
    <citation type="journal article" date="2019" name="Int. J. Syst. Evol. Microbiol.">
        <title>The Global Catalogue of Microorganisms (GCM) 10K type strain sequencing project: providing services to taxonomists for standard genome sequencing and annotation.</title>
        <authorList>
            <consortium name="The Broad Institute Genomics Platform"/>
            <consortium name="The Broad Institute Genome Sequencing Center for Infectious Disease"/>
            <person name="Wu L."/>
            <person name="Ma J."/>
        </authorList>
    </citation>
    <scope>NUCLEOTIDE SEQUENCE [LARGE SCALE GENOMIC DNA]</scope>
    <source>
        <strain evidence="4">JCM 19173</strain>
    </source>
</reference>
<organism evidence="3 4">
    <name type="scientific">Deinococcus radiotolerans</name>
    <dbReference type="NCBI Taxonomy" id="1309407"/>
    <lineage>
        <taxon>Bacteria</taxon>
        <taxon>Thermotogati</taxon>
        <taxon>Deinococcota</taxon>
        <taxon>Deinococci</taxon>
        <taxon>Deinococcales</taxon>
        <taxon>Deinococcaceae</taxon>
        <taxon>Deinococcus</taxon>
    </lineage>
</organism>
<sequence>MTHPEPATPASRAFLLFQLTLLAVAAAVNAANLLGTPDGPTPLRLVCSAFPFVLLVMWMVRLYLKRPLNVLPVLLIGLAVLSLSALAVALAEGEGLPPFKLILLLFNLVALGLGVLIARQPAQP</sequence>
<protein>
    <submittedName>
        <fullName evidence="3">Uncharacterized protein</fullName>
    </submittedName>
</protein>
<gene>
    <name evidence="3" type="ORF">GCM10010844_10150</name>
</gene>
<keyword evidence="1" id="KW-1133">Transmembrane helix</keyword>